<gene>
    <name evidence="3" type="ORF">LTR36_004640</name>
</gene>
<feature type="compositionally biased region" description="Low complexity" evidence="1">
    <location>
        <begin position="690"/>
        <end position="702"/>
    </location>
</feature>
<evidence type="ECO:0000313" key="4">
    <source>
        <dbReference type="Proteomes" id="UP001324427"/>
    </source>
</evidence>
<feature type="region of interest" description="Disordered" evidence="1">
    <location>
        <begin position="244"/>
        <end position="264"/>
    </location>
</feature>
<dbReference type="Proteomes" id="UP001324427">
    <property type="component" value="Unassembled WGS sequence"/>
</dbReference>
<evidence type="ECO:0000313" key="3">
    <source>
        <dbReference type="EMBL" id="KAK4544142.1"/>
    </source>
</evidence>
<feature type="region of interest" description="Disordered" evidence="1">
    <location>
        <begin position="685"/>
        <end position="778"/>
    </location>
</feature>
<accession>A0AAV9JG81</accession>
<evidence type="ECO:0000259" key="2">
    <source>
        <dbReference type="Pfam" id="PF20411"/>
    </source>
</evidence>
<dbReference type="Pfam" id="PF20411">
    <property type="entry name" value="DUF6697"/>
    <property type="match status" value="1"/>
</dbReference>
<dbReference type="AlphaFoldDB" id="A0AAV9JG81"/>
<feature type="compositionally biased region" description="Polar residues" evidence="1">
    <location>
        <begin position="740"/>
        <end position="751"/>
    </location>
</feature>
<sequence>MDHSFGSDILHDNMNSMAFPGGAYVHPPNYQQTPRFHQQLAHHQPSNQLNPSMPPFLPTGTELQRYGAAAELTPPHTPVTMRGSAMTDMQRYVAETHIKHTSDIVHVEHMVRKNQQDIHDTQEIVGSDLRKLDAQMQRLQMQVNQQASGGQSLAVVRAGPGILDIEIPSPEVMLQRFDKGTVAALYAEQAEKFEELAARLRSDFDELVGGEDSGMSKVGEAKLLEASVQDRDNDVRVIVNGSNVETPTHMPTRRVQREHSSRAVDIKAPAESGAVDALAATEPADNATGAQHQSTTDRVAIRPAAHTSTDSKTWQPLGVRKMPAPPAIDISDNVETFTWEFLQLNLHGAQWSPGYYFIAHESRLKSKAYWVLDGEYEPFLPSAPGQHGAKLTAFFNSTLSERGEAPTEFNYQKTPVFVRAAGSKEYVYYGDYSQRRYSDRLDYDRVMESVPAKVRTYWAEQLTAEARPGWVTKSLMEHLWPKPTYDEPIPTDETIASPASAESAATDYSAVLEKRVSKGLRDYAQELKEWEKDARMQVSLLKEVNLERSFAMADADEKPALRLWWEYLQFAQYDQELYEGLVTLKGMEGPAVGAGKIAAPATKARREKGHSGAASSTVKARERATERVESKVQPDGESTTAPAVAAQSPQQAMQAREEASKAEAAAVAAAGKVVSVPASGIETVHPTPAPAAAPSKPSPATAINNAVHSGTTAKRRTGGTKPWEKTAVAAEVPGAEKKTSQTTPEQLQQLHTAKEFAKTATRAKEGGGARGKPPHLRK</sequence>
<protein>
    <recommendedName>
        <fullName evidence="2">DUF6697 domain-containing protein</fullName>
    </recommendedName>
</protein>
<feature type="compositionally biased region" description="Low complexity" evidence="1">
    <location>
        <begin position="641"/>
        <end position="654"/>
    </location>
</feature>
<feature type="compositionally biased region" description="Basic and acidic residues" evidence="1">
    <location>
        <begin position="255"/>
        <end position="264"/>
    </location>
</feature>
<comment type="caution">
    <text evidence="3">The sequence shown here is derived from an EMBL/GenBank/DDBJ whole genome shotgun (WGS) entry which is preliminary data.</text>
</comment>
<feature type="compositionally biased region" description="Basic and acidic residues" evidence="1">
    <location>
        <begin position="752"/>
        <end position="767"/>
    </location>
</feature>
<feature type="domain" description="DUF6697" evidence="2">
    <location>
        <begin position="336"/>
        <end position="583"/>
    </location>
</feature>
<feature type="compositionally biased region" description="Basic and acidic residues" evidence="1">
    <location>
        <begin position="619"/>
        <end position="634"/>
    </location>
</feature>
<reference evidence="3 4" key="1">
    <citation type="submission" date="2021-11" db="EMBL/GenBank/DDBJ databases">
        <title>Black yeast isolated from Biological Soil Crust.</title>
        <authorList>
            <person name="Kurbessoian T."/>
        </authorList>
    </citation>
    <scope>NUCLEOTIDE SEQUENCE [LARGE SCALE GENOMIC DNA]</scope>
    <source>
        <strain evidence="3 4">CCFEE 5522</strain>
    </source>
</reference>
<dbReference type="EMBL" id="JAVFHQ010000027">
    <property type="protein sequence ID" value="KAK4544142.1"/>
    <property type="molecule type" value="Genomic_DNA"/>
</dbReference>
<feature type="region of interest" description="Disordered" evidence="1">
    <location>
        <begin position="598"/>
        <end position="659"/>
    </location>
</feature>
<keyword evidence="4" id="KW-1185">Reference proteome</keyword>
<organism evidence="3 4">
    <name type="scientific">Oleoguttula mirabilis</name>
    <dbReference type="NCBI Taxonomy" id="1507867"/>
    <lineage>
        <taxon>Eukaryota</taxon>
        <taxon>Fungi</taxon>
        <taxon>Dikarya</taxon>
        <taxon>Ascomycota</taxon>
        <taxon>Pezizomycotina</taxon>
        <taxon>Dothideomycetes</taxon>
        <taxon>Dothideomycetidae</taxon>
        <taxon>Mycosphaerellales</taxon>
        <taxon>Teratosphaeriaceae</taxon>
        <taxon>Oleoguttula</taxon>
    </lineage>
</organism>
<name>A0AAV9JG81_9PEZI</name>
<proteinExistence type="predicted"/>
<evidence type="ECO:0000256" key="1">
    <source>
        <dbReference type="SAM" id="MobiDB-lite"/>
    </source>
</evidence>
<dbReference type="InterPro" id="IPR046520">
    <property type="entry name" value="DUF6697"/>
</dbReference>